<evidence type="ECO:0000313" key="3">
    <source>
        <dbReference type="EMBL" id="PIT87785.1"/>
    </source>
</evidence>
<feature type="transmembrane region" description="Helical" evidence="1">
    <location>
        <begin position="12"/>
        <end position="31"/>
    </location>
</feature>
<feature type="domain" description="Transcobalamin-like C-terminal" evidence="2">
    <location>
        <begin position="123"/>
        <end position="193"/>
    </location>
</feature>
<proteinExistence type="predicted"/>
<reference evidence="4" key="1">
    <citation type="submission" date="2017-09" db="EMBL/GenBank/DDBJ databases">
        <title>Depth-based differentiation of microbial function through sediment-hosted aquifers and enrichment of novel symbionts in the deep terrestrial subsurface.</title>
        <authorList>
            <person name="Probst A.J."/>
            <person name="Ladd B."/>
            <person name="Jarett J.K."/>
            <person name="Geller-Mcgrath D.E."/>
            <person name="Sieber C.M.K."/>
            <person name="Emerson J.B."/>
            <person name="Anantharaman K."/>
            <person name="Thomas B.C."/>
            <person name="Malmstrom R."/>
            <person name="Stieglmeier M."/>
            <person name="Klingl A."/>
            <person name="Woyke T."/>
            <person name="Ryan C.M."/>
            <person name="Banfield J.F."/>
        </authorList>
    </citation>
    <scope>NUCLEOTIDE SEQUENCE [LARGE SCALE GENOMIC DNA]</scope>
</reference>
<gene>
    <name evidence="3" type="ORF">COU31_00980</name>
</gene>
<dbReference type="Pfam" id="PF14478">
    <property type="entry name" value="DUF4430"/>
    <property type="match status" value="1"/>
</dbReference>
<dbReference type="EMBL" id="PFBX01000006">
    <property type="protein sequence ID" value="PIT87785.1"/>
    <property type="molecule type" value="Genomic_DNA"/>
</dbReference>
<evidence type="ECO:0000259" key="2">
    <source>
        <dbReference type="Pfam" id="PF14478"/>
    </source>
</evidence>
<dbReference type="InterPro" id="IPR027954">
    <property type="entry name" value="Transcobalamin-like_C"/>
</dbReference>
<evidence type="ECO:0000256" key="1">
    <source>
        <dbReference type="SAM" id="Phobius"/>
    </source>
</evidence>
<evidence type="ECO:0000313" key="4">
    <source>
        <dbReference type="Proteomes" id="UP000231183"/>
    </source>
</evidence>
<organism evidence="3 4">
    <name type="scientific">Candidatus Magasanikbacteria bacterium CG10_big_fil_rev_8_21_14_0_10_40_10</name>
    <dbReference type="NCBI Taxonomy" id="1974648"/>
    <lineage>
        <taxon>Bacteria</taxon>
        <taxon>Candidatus Magasanikiibacteriota</taxon>
    </lineage>
</organism>
<dbReference type="Gene3D" id="2.170.130.30">
    <property type="match status" value="1"/>
</dbReference>
<dbReference type="AlphaFoldDB" id="A0A2M6W4Y1"/>
<name>A0A2M6W4Y1_9BACT</name>
<keyword evidence="1" id="KW-0812">Transmembrane</keyword>
<keyword evidence="1" id="KW-1133">Transmembrane helix</keyword>
<accession>A0A2M6W4Y1</accession>
<protein>
    <recommendedName>
        <fullName evidence="2">Transcobalamin-like C-terminal domain-containing protein</fullName>
    </recommendedName>
</protein>
<comment type="caution">
    <text evidence="3">The sequence shown here is derived from an EMBL/GenBank/DDBJ whole genome shotgun (WGS) entry which is preliminary data.</text>
</comment>
<dbReference type="Proteomes" id="UP000231183">
    <property type="component" value="Unassembled WGS sequence"/>
</dbReference>
<keyword evidence="1" id="KW-0472">Membrane</keyword>
<sequence>MSGFIKQHKYHLIALLTCVLISIFLAGYLYFTGHQPTNQTNQASQQTSTPKFIEINTNTVKINKSNKNILPLPDSTATATLTDISAITANAPIPANSDHTAWLIINEKKYKIDTREKISVIEAMQTLKNANELDFDGVKYSSLGFFVTAIDGIKNNPVKNTYWFYYVNGQSATIGASNYILKSNDIITWKYEKSDL</sequence>